<dbReference type="Proteomes" id="UP000019471">
    <property type="component" value="Unassembled WGS sequence"/>
</dbReference>
<feature type="compositionally biased region" description="Polar residues" evidence="1">
    <location>
        <begin position="358"/>
        <end position="368"/>
    </location>
</feature>
<comment type="caution">
    <text evidence="2">The sequence shown here is derived from an EMBL/GenBank/DDBJ whole genome shotgun (WGS) entry which is preliminary data.</text>
</comment>
<proteinExistence type="predicted"/>
<dbReference type="OrthoDB" id="5417895at2759"/>
<evidence type="ECO:0008006" key="4">
    <source>
        <dbReference type="Google" id="ProtNLM"/>
    </source>
</evidence>
<dbReference type="RefSeq" id="XP_007747480.1">
    <property type="nucleotide sequence ID" value="XM_007749290.1"/>
</dbReference>
<sequence length="789" mass="88034">MGRRPNPLMAEFFERGAKIGDSSNRYEQTCKRCGEHFSRGRTESMVTHLTKKCTAVSHAERTKIILRLHDLALPDVHPYIDPIYNPQTAENDGTLAKQDDRSNAAVTLSFGQDGQNFDGLNVLAEASRRVGSNARGNTGSTSVDRDGHPARIARPHEDAPLDPRLEAGAFSRSLLHDDGIDDRDNGLSTFQPVCVSFRRPNTNLLCSAFSASTPASLPPLYHYMGNIPPAPQGALAGLPLVSTHPQDLPSIAATAHATIDNGSIMDTDLDMSNDVPSALLGELHENGFPPQGRQPYPWQAMLGTQPMEQLTIPTQPVPAPDLPTLPPRAIDGLHSQNGESVNQHLRPIAMNPIRQPDQLSENAESLSQAPKPKVRGRFAPERRKEVREIRKVGACMRCRMLKKTCSQETPCQTCAAVESPRLWKHSCVRTRLSEAFPLYFLGLHGVLAYHEVNMLKTRVRFTSFPGRIECFHFADQKIVMKGLQPDPDALPETSTRHPYPIEVEDMVVMDLDTDNLLPKVERYLQAISSKIVDQEPSLVMRASLQIAQTIKQRQQSSVSTEKQDNLVSDVIELWVATSILIEHKLKASFATDTGLSDGRALISETTNEFFHHLLSLQLRAAVEKRASIVCRSVMNHFEQRVLSRRGSNNFETFLIAFVLLNCVERMCWLYRFWDVRSQEVKWPLDQKPAHYAEKGETFVQMILMMINMRQMEPKIKVDLHSGSIATCISSDTALAEWLEATGFTRDLAAHFALGLFDADDSRSLDGVFSARLLQAPGLPTRQKSKDYLC</sequence>
<dbReference type="PANTHER" id="PTHR35392:SF2">
    <property type="entry name" value="ZN(II)2CYS6 TRANSCRIPTION FACTOR (EUROFUNG)"/>
    <property type="match status" value="1"/>
</dbReference>
<evidence type="ECO:0000256" key="1">
    <source>
        <dbReference type="SAM" id="MobiDB-lite"/>
    </source>
</evidence>
<evidence type="ECO:0000313" key="3">
    <source>
        <dbReference type="Proteomes" id="UP000019471"/>
    </source>
</evidence>
<dbReference type="EMBL" id="AMGX01000014">
    <property type="protein sequence ID" value="EXJ68094.1"/>
    <property type="molecule type" value="Genomic_DNA"/>
</dbReference>
<protein>
    <recommendedName>
        <fullName evidence="4">Zn(2)-C6 fungal-type domain-containing protein</fullName>
    </recommendedName>
</protein>
<evidence type="ECO:0000313" key="2">
    <source>
        <dbReference type="EMBL" id="EXJ68094.1"/>
    </source>
</evidence>
<reference evidence="2 3" key="1">
    <citation type="submission" date="2013-03" db="EMBL/GenBank/DDBJ databases">
        <title>The Genome Sequence of Cladophialophora psammophila CBS 110553.</title>
        <authorList>
            <consortium name="The Broad Institute Genomics Platform"/>
            <person name="Cuomo C."/>
            <person name="de Hoog S."/>
            <person name="Gorbushina A."/>
            <person name="Walker B."/>
            <person name="Young S.K."/>
            <person name="Zeng Q."/>
            <person name="Gargeya S."/>
            <person name="Fitzgerald M."/>
            <person name="Haas B."/>
            <person name="Abouelleil A."/>
            <person name="Allen A.W."/>
            <person name="Alvarado L."/>
            <person name="Arachchi H.M."/>
            <person name="Berlin A.M."/>
            <person name="Chapman S.B."/>
            <person name="Gainer-Dewar J."/>
            <person name="Goldberg J."/>
            <person name="Griggs A."/>
            <person name="Gujja S."/>
            <person name="Hansen M."/>
            <person name="Howarth C."/>
            <person name="Imamovic A."/>
            <person name="Ireland A."/>
            <person name="Larimer J."/>
            <person name="McCowan C."/>
            <person name="Murphy C."/>
            <person name="Pearson M."/>
            <person name="Poon T.W."/>
            <person name="Priest M."/>
            <person name="Roberts A."/>
            <person name="Saif S."/>
            <person name="Shea T."/>
            <person name="Sisk P."/>
            <person name="Sykes S."/>
            <person name="Wortman J."/>
            <person name="Nusbaum C."/>
            <person name="Birren B."/>
        </authorList>
    </citation>
    <scope>NUCLEOTIDE SEQUENCE [LARGE SCALE GENOMIC DNA]</scope>
    <source>
        <strain evidence="2 3">CBS 110553</strain>
    </source>
</reference>
<organism evidence="2 3">
    <name type="scientific">Cladophialophora psammophila CBS 110553</name>
    <dbReference type="NCBI Taxonomy" id="1182543"/>
    <lineage>
        <taxon>Eukaryota</taxon>
        <taxon>Fungi</taxon>
        <taxon>Dikarya</taxon>
        <taxon>Ascomycota</taxon>
        <taxon>Pezizomycotina</taxon>
        <taxon>Eurotiomycetes</taxon>
        <taxon>Chaetothyriomycetidae</taxon>
        <taxon>Chaetothyriales</taxon>
        <taxon>Herpotrichiellaceae</taxon>
        <taxon>Cladophialophora</taxon>
    </lineage>
</organism>
<dbReference type="STRING" id="1182543.W9XCD1"/>
<gene>
    <name evidence="2" type="ORF">A1O5_08709</name>
</gene>
<name>W9XCD1_9EURO</name>
<dbReference type="HOGENOM" id="CLU_005936_0_0_1"/>
<feature type="region of interest" description="Disordered" evidence="1">
    <location>
        <begin position="358"/>
        <end position="378"/>
    </location>
</feature>
<dbReference type="GeneID" id="19193407"/>
<dbReference type="eggNOG" id="ENOG502SJ77">
    <property type="taxonomic scope" value="Eukaryota"/>
</dbReference>
<accession>W9XCD1</accession>
<keyword evidence="3" id="KW-1185">Reference proteome</keyword>
<dbReference type="PANTHER" id="PTHR35392">
    <property type="entry name" value="ZN(II)2CYS6 TRANSCRIPTION FACTOR (EUROFUNG)-RELATED-RELATED"/>
    <property type="match status" value="1"/>
</dbReference>
<dbReference type="AlphaFoldDB" id="W9XCD1"/>
<dbReference type="InterPro" id="IPR052973">
    <property type="entry name" value="Fungal_sec-metab_reg_TF"/>
</dbReference>